<accession>A0A8J9T7T9</accession>
<organism evidence="1">
    <name type="scientific">Phaeodactylum tricornutum</name>
    <name type="common">Diatom</name>
    <dbReference type="NCBI Taxonomy" id="2850"/>
    <lineage>
        <taxon>Eukaryota</taxon>
        <taxon>Sar</taxon>
        <taxon>Stramenopiles</taxon>
        <taxon>Ochrophyta</taxon>
        <taxon>Bacillariophyta</taxon>
        <taxon>Bacillariophyceae</taxon>
        <taxon>Bacillariophycidae</taxon>
        <taxon>Naviculales</taxon>
        <taxon>Phaeodactylaceae</taxon>
        <taxon>Phaeodactylum</taxon>
    </lineage>
</organism>
<dbReference type="EMBL" id="OU594965">
    <property type="protein sequence ID" value="CAG9287058.1"/>
    <property type="molecule type" value="Genomic_DNA"/>
</dbReference>
<dbReference type="Proteomes" id="UP000836788">
    <property type="component" value="Chromosome 24"/>
</dbReference>
<name>A0A8J9T7T9_PHATR</name>
<gene>
    <name evidence="1" type="ORF">PTTT1_LOCUS34350</name>
</gene>
<dbReference type="AlphaFoldDB" id="A0A8J9T7T9"/>
<proteinExistence type="predicted"/>
<protein>
    <submittedName>
        <fullName evidence="1">Uncharacterized protein</fullName>
    </submittedName>
</protein>
<reference evidence="1" key="1">
    <citation type="submission" date="2022-02" db="EMBL/GenBank/DDBJ databases">
        <authorList>
            <person name="Giguere J D."/>
        </authorList>
    </citation>
    <scope>NUCLEOTIDE SEQUENCE</scope>
    <source>
        <strain evidence="1">CCAP 1055/1</strain>
    </source>
</reference>
<sequence length="352" mass="38113">MSECGGGKVLPANDPSLVVRRRARPSAQNGWRKVLVAVGVAGGVFADTNAAWILPFVKPRYGIYRQQCDSFPRWQMVTSHTEKTRFREPANPKTQFLESLGSLDTLNPASPGQTSLLDLLVDSQGNVDDRENGDIEDDDTLTVRSVVHPGRWESMIAVAPGTWKVVYAPHMTNFIQPFLGLEHLDVSYLLTEDGTIVSHAVLTGPVIASGASWWTWLTRSGQSDPPTEPSASVALSVSGTFGSVSNTTCRVDFDQAWVTFLSNCGKDGVPANTIDADTSFSSAAPVSSSASRNQPVASIVQVPDSWSKRLVTTLGRAAFVPQVSVFPVAFLDDNLIVFDFELLGTRICARKQ</sequence>
<evidence type="ECO:0000313" key="1">
    <source>
        <dbReference type="EMBL" id="CAG9287058.1"/>
    </source>
</evidence>